<name>A0A1V6RUP5_9EURO</name>
<dbReference type="PANTHER" id="PTHR33119:SF1">
    <property type="entry name" value="FE2OG DIOXYGENASE DOMAIN-CONTAINING PROTEIN"/>
    <property type="match status" value="1"/>
</dbReference>
<dbReference type="InterPro" id="IPR025340">
    <property type="entry name" value="DUF4246"/>
</dbReference>
<dbReference type="STRING" id="29845.A0A1V6RUP5"/>
<dbReference type="Pfam" id="PF21666">
    <property type="entry name" value="DUF4246_N"/>
    <property type="match status" value="1"/>
</dbReference>
<protein>
    <submittedName>
        <fullName evidence="3">Uncharacterized protein</fullName>
    </submittedName>
</protein>
<keyword evidence="4" id="KW-1185">Reference proteome</keyword>
<dbReference type="InterPro" id="IPR049207">
    <property type="entry name" value="DUF4246_N"/>
</dbReference>
<evidence type="ECO:0000313" key="4">
    <source>
        <dbReference type="Proteomes" id="UP000191518"/>
    </source>
</evidence>
<organism evidence="3 4">
    <name type="scientific">Penicillium vulpinum</name>
    <dbReference type="NCBI Taxonomy" id="29845"/>
    <lineage>
        <taxon>Eukaryota</taxon>
        <taxon>Fungi</taxon>
        <taxon>Dikarya</taxon>
        <taxon>Ascomycota</taxon>
        <taxon>Pezizomycotina</taxon>
        <taxon>Eurotiomycetes</taxon>
        <taxon>Eurotiomycetidae</taxon>
        <taxon>Eurotiales</taxon>
        <taxon>Aspergillaceae</taxon>
        <taxon>Penicillium</taxon>
    </lineage>
</organism>
<dbReference type="InterPro" id="IPR049192">
    <property type="entry name" value="DUF4246_C"/>
</dbReference>
<dbReference type="AlphaFoldDB" id="A0A1V6RUP5"/>
<proteinExistence type="predicted"/>
<dbReference type="EMBL" id="MDYP01000027">
    <property type="protein sequence ID" value="OQE05143.1"/>
    <property type="molecule type" value="Genomic_DNA"/>
</dbReference>
<accession>A0A1V6RUP5</accession>
<feature type="domain" description="DUF4246" evidence="1">
    <location>
        <begin position="99"/>
        <end position="523"/>
    </location>
</feature>
<gene>
    <name evidence="3" type="ORF">PENVUL_c027G07243</name>
</gene>
<dbReference type="PANTHER" id="PTHR33119">
    <property type="entry name" value="IFI3P"/>
    <property type="match status" value="1"/>
</dbReference>
<comment type="caution">
    <text evidence="3">The sequence shown here is derived from an EMBL/GenBank/DDBJ whole genome shotgun (WGS) entry which is preliminary data.</text>
</comment>
<dbReference type="Proteomes" id="UP000191518">
    <property type="component" value="Unassembled WGS sequence"/>
</dbReference>
<dbReference type="Pfam" id="PF14033">
    <property type="entry name" value="DUF4246"/>
    <property type="match status" value="1"/>
</dbReference>
<reference evidence="4" key="1">
    <citation type="journal article" date="2017" name="Nat. Microbiol.">
        <title>Global analysis of biosynthetic gene clusters reveals vast potential of secondary metabolite production in Penicillium species.</title>
        <authorList>
            <person name="Nielsen J.C."/>
            <person name="Grijseels S."/>
            <person name="Prigent S."/>
            <person name="Ji B."/>
            <person name="Dainat J."/>
            <person name="Nielsen K.F."/>
            <person name="Frisvad J.C."/>
            <person name="Workman M."/>
            <person name="Nielsen J."/>
        </authorList>
    </citation>
    <scope>NUCLEOTIDE SEQUENCE [LARGE SCALE GENOMIC DNA]</scope>
    <source>
        <strain evidence="4">IBT 29486</strain>
    </source>
</reference>
<evidence type="ECO:0000259" key="1">
    <source>
        <dbReference type="Pfam" id="PF14033"/>
    </source>
</evidence>
<evidence type="ECO:0000259" key="2">
    <source>
        <dbReference type="Pfam" id="PF21666"/>
    </source>
</evidence>
<feature type="domain" description="DUF4246" evidence="2">
    <location>
        <begin position="11"/>
        <end position="88"/>
    </location>
</feature>
<evidence type="ECO:0000313" key="3">
    <source>
        <dbReference type="EMBL" id="OQE05143.1"/>
    </source>
</evidence>
<sequence>MSSDSNPQLCMPGFNVKLNCEPDKNVMNKWSKGFPNALDGLDQGEGGMSDLVTHRELLMMQVMNTIVNKPQWDQKVFNKDITTKWRNEIAESGQDVTPSMMDWIIKELQWKANILQETGYVRVFDVGVVYSDTTVSKEIQYMLKEAAKSLEDVPEKDYHPGSDKKVVDLVHPSLYPVIYGQTRVLPDRVIGLNDCLGSVGQGDLIPVPSSQNDDAISEIQAFYRRHSSIDVFSDKFQWLPCDVELVDNASCRIISYINNAHPIHHKPLYEAVEKVIARAIPLWNRSLSVICTPRIEYSTVDYGEHPDPEPAQPEGDDDDEEFWELHEEWQSTCPILLPEPANFEPRKETYSANLREQFPDRKLQIIVKLANIELSPDNPNYEGGSWHIEGQLNERICATAIYYYDSENITDNSLAFRQRGMMDMLDIGYEQGRFEFLQAVFGFGGEVEGNGDNNDITQELGGVPCKEGRLLTFPNTVQHRVSPFSLVDPSKPGHRKILALFLVDPHRRIISSANVPPQQEDWGYDRQNAVNQALGKLPVELQNIVHADLDPLMTMEKAKEYRLELMEERGLRSAKHNRHFESGDFGLCEH</sequence>